<evidence type="ECO:0000256" key="6">
    <source>
        <dbReference type="SAM" id="SignalP"/>
    </source>
</evidence>
<dbReference type="InterPro" id="IPR003245">
    <property type="entry name" value="Phytocyanin_dom"/>
</dbReference>
<comment type="similarity">
    <text evidence="4">Belongs to the early nodulin-like (ENODL) family.</text>
</comment>
<dbReference type="EMBL" id="WHWC01000016">
    <property type="protein sequence ID" value="KAG8366932.1"/>
    <property type="molecule type" value="Genomic_DNA"/>
</dbReference>
<dbReference type="GO" id="GO:0005886">
    <property type="term" value="C:plasma membrane"/>
    <property type="evidence" value="ECO:0007669"/>
    <property type="project" value="TreeGrafter"/>
</dbReference>
<feature type="chain" id="PRO_5043406316" description="Phytocyanin domain-containing protein" evidence="6">
    <location>
        <begin position="31"/>
        <end position="137"/>
    </location>
</feature>
<dbReference type="InterPro" id="IPR039391">
    <property type="entry name" value="Phytocyanin-like"/>
</dbReference>
<dbReference type="PANTHER" id="PTHR33021">
    <property type="entry name" value="BLUE COPPER PROTEIN"/>
    <property type="match status" value="1"/>
</dbReference>
<sequence length="137" mass="15818">MQGLRRNIGFPVVAVVLLMFTAVMLPEVAATRYIVGGNKGWTTNVNYSIWARSKHFYKGDWLFFVSTNWKRTDVFEVRKKDYDKCNSNHPIHKLSKGYGRDVVPLNVTKTYYFISGRGFCYGGMKVAIQVKSRRPRV</sequence>
<keyword evidence="9" id="KW-1185">Reference proteome</keyword>
<dbReference type="Gene3D" id="2.60.40.420">
    <property type="entry name" value="Cupredoxins - blue copper proteins"/>
    <property type="match status" value="1"/>
</dbReference>
<dbReference type="AlphaFoldDB" id="A0AAV6WHM6"/>
<keyword evidence="2" id="KW-1015">Disulfide bond</keyword>
<evidence type="ECO:0000256" key="4">
    <source>
        <dbReference type="ARBA" id="ARBA00035011"/>
    </source>
</evidence>
<comment type="function">
    <text evidence="5">May act as a carbohydrate transporter.</text>
</comment>
<dbReference type="GO" id="GO:0009055">
    <property type="term" value="F:electron transfer activity"/>
    <property type="evidence" value="ECO:0007669"/>
    <property type="project" value="InterPro"/>
</dbReference>
<evidence type="ECO:0000256" key="5">
    <source>
        <dbReference type="ARBA" id="ARBA00037626"/>
    </source>
</evidence>
<evidence type="ECO:0000256" key="1">
    <source>
        <dbReference type="ARBA" id="ARBA00022729"/>
    </source>
</evidence>
<evidence type="ECO:0000256" key="3">
    <source>
        <dbReference type="ARBA" id="ARBA00023180"/>
    </source>
</evidence>
<accession>A0AAV6WHM6</accession>
<evidence type="ECO:0000313" key="8">
    <source>
        <dbReference type="EMBL" id="KAG8366932.1"/>
    </source>
</evidence>
<comment type="caution">
    <text evidence="8">The sequence shown here is derived from an EMBL/GenBank/DDBJ whole genome shotgun (WGS) entry which is preliminary data.</text>
</comment>
<dbReference type="Proteomes" id="UP000826271">
    <property type="component" value="Unassembled WGS sequence"/>
</dbReference>
<gene>
    <name evidence="8" type="ORF">BUALT_Bualt16G0019400</name>
</gene>
<evidence type="ECO:0000259" key="7">
    <source>
        <dbReference type="PROSITE" id="PS51485"/>
    </source>
</evidence>
<dbReference type="InterPro" id="IPR008972">
    <property type="entry name" value="Cupredoxin"/>
</dbReference>
<dbReference type="SUPFAM" id="SSF49503">
    <property type="entry name" value="Cupredoxins"/>
    <property type="match status" value="1"/>
</dbReference>
<keyword evidence="1 6" id="KW-0732">Signal</keyword>
<feature type="signal peptide" evidence="6">
    <location>
        <begin position="1"/>
        <end position="30"/>
    </location>
</feature>
<feature type="domain" description="Phytocyanin" evidence="7">
    <location>
        <begin position="31"/>
        <end position="132"/>
    </location>
</feature>
<dbReference type="FunFam" id="2.60.40.420:FF:000018">
    <property type="entry name" value="Lamin-like protein"/>
    <property type="match status" value="1"/>
</dbReference>
<keyword evidence="3" id="KW-0325">Glycoprotein</keyword>
<dbReference type="Pfam" id="PF02298">
    <property type="entry name" value="Cu_bind_like"/>
    <property type="match status" value="1"/>
</dbReference>
<reference evidence="8" key="1">
    <citation type="submission" date="2019-10" db="EMBL/GenBank/DDBJ databases">
        <authorList>
            <person name="Zhang R."/>
            <person name="Pan Y."/>
            <person name="Wang J."/>
            <person name="Ma R."/>
            <person name="Yu S."/>
        </authorList>
    </citation>
    <scope>NUCLEOTIDE SEQUENCE</scope>
    <source>
        <strain evidence="8">LA-IB0</strain>
        <tissue evidence="8">Leaf</tissue>
    </source>
</reference>
<evidence type="ECO:0000313" key="9">
    <source>
        <dbReference type="Proteomes" id="UP000826271"/>
    </source>
</evidence>
<proteinExistence type="inferred from homology"/>
<dbReference type="PANTHER" id="PTHR33021:SF231">
    <property type="entry name" value="EARLY NODULIN-LIKE PROTEIN 17"/>
    <property type="match status" value="1"/>
</dbReference>
<organism evidence="8 9">
    <name type="scientific">Buddleja alternifolia</name>
    <dbReference type="NCBI Taxonomy" id="168488"/>
    <lineage>
        <taxon>Eukaryota</taxon>
        <taxon>Viridiplantae</taxon>
        <taxon>Streptophyta</taxon>
        <taxon>Embryophyta</taxon>
        <taxon>Tracheophyta</taxon>
        <taxon>Spermatophyta</taxon>
        <taxon>Magnoliopsida</taxon>
        <taxon>eudicotyledons</taxon>
        <taxon>Gunneridae</taxon>
        <taxon>Pentapetalae</taxon>
        <taxon>asterids</taxon>
        <taxon>lamiids</taxon>
        <taxon>Lamiales</taxon>
        <taxon>Scrophulariaceae</taxon>
        <taxon>Buddlejeae</taxon>
        <taxon>Buddleja</taxon>
    </lineage>
</organism>
<protein>
    <recommendedName>
        <fullName evidence="7">Phytocyanin domain-containing protein</fullName>
    </recommendedName>
</protein>
<dbReference type="PROSITE" id="PS51485">
    <property type="entry name" value="PHYTOCYANIN"/>
    <property type="match status" value="1"/>
</dbReference>
<name>A0AAV6WHM6_9LAMI</name>
<evidence type="ECO:0000256" key="2">
    <source>
        <dbReference type="ARBA" id="ARBA00023157"/>
    </source>
</evidence>